<accession>A0A382WMI1</accession>
<evidence type="ECO:0000313" key="1">
    <source>
        <dbReference type="EMBL" id="SVD59328.1"/>
    </source>
</evidence>
<proteinExistence type="predicted"/>
<protein>
    <recommendedName>
        <fullName evidence="2">Glycoside hydrolase 123 C-terminal domain-containing protein</fullName>
    </recommendedName>
</protein>
<feature type="non-terminal residue" evidence="1">
    <location>
        <position position="1"/>
    </location>
</feature>
<feature type="non-terminal residue" evidence="1">
    <location>
        <position position="277"/>
    </location>
</feature>
<gene>
    <name evidence="1" type="ORF">METZ01_LOCUS412182</name>
</gene>
<dbReference type="AlphaFoldDB" id="A0A382WMI1"/>
<evidence type="ECO:0008006" key="2">
    <source>
        <dbReference type="Google" id="ProtNLM"/>
    </source>
</evidence>
<dbReference type="EMBL" id="UINC01160592">
    <property type="protein sequence ID" value="SVD59328.1"/>
    <property type="molecule type" value="Genomic_DNA"/>
</dbReference>
<sequence length="277" mass="31466">CRNMLAHGLSNPNIYGGVSVRPDGTLDTSQLEQILQAREEAGMGPGVPLYTMTSAAEPVRWSLTDQEKAQRIQTVRDVMTWARRRGYPDFYWAGQDEAWGEWLASERDSFQAIHDGGGRTFVACGSDFFKIIGDVLHLPVMYVNISDPMTLFGAEQGFGPDESLRQNHRLASLIGFERQVDHPTYRRSIDGLHRLGRKIFTYTTLRPPMPQWHRRHGGLGLWRVGFDGVMNWAYTHISADPENQPMHFAMVLRTEGGVLDTPKWEGFREGVDDVRYL</sequence>
<name>A0A382WMI1_9ZZZZ</name>
<organism evidence="1">
    <name type="scientific">marine metagenome</name>
    <dbReference type="NCBI Taxonomy" id="408172"/>
    <lineage>
        <taxon>unclassified sequences</taxon>
        <taxon>metagenomes</taxon>
        <taxon>ecological metagenomes</taxon>
    </lineage>
</organism>
<reference evidence="1" key="1">
    <citation type="submission" date="2018-05" db="EMBL/GenBank/DDBJ databases">
        <authorList>
            <person name="Lanie J.A."/>
            <person name="Ng W.-L."/>
            <person name="Kazmierczak K.M."/>
            <person name="Andrzejewski T.M."/>
            <person name="Davidsen T.M."/>
            <person name="Wayne K.J."/>
            <person name="Tettelin H."/>
            <person name="Glass J.I."/>
            <person name="Rusch D."/>
            <person name="Podicherti R."/>
            <person name="Tsui H.-C.T."/>
            <person name="Winkler M.E."/>
        </authorList>
    </citation>
    <scope>NUCLEOTIDE SEQUENCE</scope>
</reference>